<dbReference type="EMBL" id="ML992505">
    <property type="protein sequence ID" value="KAF2224075.1"/>
    <property type="molecule type" value="Genomic_DNA"/>
</dbReference>
<protein>
    <submittedName>
        <fullName evidence="7">Glucose-methanol-choline oxidoreductase</fullName>
    </submittedName>
</protein>
<keyword evidence="8" id="KW-1185">Reference proteome</keyword>
<gene>
    <name evidence="7" type="ORF">BDZ85DRAFT_196495</name>
</gene>
<dbReference type="InterPro" id="IPR036188">
    <property type="entry name" value="FAD/NAD-bd_sf"/>
</dbReference>
<proteinExistence type="inferred from homology"/>
<accession>A0A6A6GEF4</accession>
<dbReference type="PANTHER" id="PTHR11552">
    <property type="entry name" value="GLUCOSE-METHANOL-CHOLINE GMC OXIDOREDUCTASE"/>
    <property type="match status" value="1"/>
</dbReference>
<dbReference type="SUPFAM" id="SSF51905">
    <property type="entry name" value="FAD/NAD(P)-binding domain"/>
    <property type="match status" value="1"/>
</dbReference>
<comment type="cofactor">
    <cofactor evidence="1">
        <name>FAD</name>
        <dbReference type="ChEBI" id="CHEBI:57692"/>
    </cofactor>
</comment>
<evidence type="ECO:0000256" key="2">
    <source>
        <dbReference type="ARBA" id="ARBA00010790"/>
    </source>
</evidence>
<keyword evidence="3" id="KW-0285">Flavoprotein</keyword>
<dbReference type="AlphaFoldDB" id="A0A6A6GEF4"/>
<feature type="domain" description="Glucose-methanol-choline oxidoreductase C-terminal" evidence="6">
    <location>
        <begin position="1"/>
        <end position="56"/>
    </location>
</feature>
<name>A0A6A6GEF4_9PEZI</name>
<dbReference type="InterPro" id="IPR012132">
    <property type="entry name" value="GMC_OxRdtase"/>
</dbReference>
<organism evidence="7 8">
    <name type="scientific">Elsinoe ampelina</name>
    <dbReference type="NCBI Taxonomy" id="302913"/>
    <lineage>
        <taxon>Eukaryota</taxon>
        <taxon>Fungi</taxon>
        <taxon>Dikarya</taxon>
        <taxon>Ascomycota</taxon>
        <taxon>Pezizomycotina</taxon>
        <taxon>Dothideomycetes</taxon>
        <taxon>Dothideomycetidae</taxon>
        <taxon>Myriangiales</taxon>
        <taxon>Elsinoaceae</taxon>
        <taxon>Elsinoe</taxon>
    </lineage>
</organism>
<evidence type="ECO:0000256" key="1">
    <source>
        <dbReference type="ARBA" id="ARBA00001974"/>
    </source>
</evidence>
<evidence type="ECO:0000313" key="7">
    <source>
        <dbReference type="EMBL" id="KAF2224075.1"/>
    </source>
</evidence>
<sequence>TTYHPVGTCAMMPRDKGGVVYEEVRVYGVKGLRMVDASVMPMMPRGNIQTTVYALAERAADIIKGKA</sequence>
<evidence type="ECO:0000313" key="8">
    <source>
        <dbReference type="Proteomes" id="UP000799538"/>
    </source>
</evidence>
<dbReference type="GO" id="GO:0016614">
    <property type="term" value="F:oxidoreductase activity, acting on CH-OH group of donors"/>
    <property type="evidence" value="ECO:0007669"/>
    <property type="project" value="InterPro"/>
</dbReference>
<feature type="non-terminal residue" evidence="7">
    <location>
        <position position="1"/>
    </location>
</feature>
<dbReference type="Pfam" id="PF05199">
    <property type="entry name" value="GMC_oxred_C"/>
    <property type="match status" value="1"/>
</dbReference>
<evidence type="ECO:0000256" key="5">
    <source>
        <dbReference type="ARBA" id="ARBA00023002"/>
    </source>
</evidence>
<keyword evidence="4" id="KW-0274">FAD</keyword>
<dbReference type="Proteomes" id="UP000799538">
    <property type="component" value="Unassembled WGS sequence"/>
</dbReference>
<dbReference type="InterPro" id="IPR007867">
    <property type="entry name" value="GMC_OxRtase_C"/>
</dbReference>
<evidence type="ECO:0000256" key="4">
    <source>
        <dbReference type="ARBA" id="ARBA00022827"/>
    </source>
</evidence>
<keyword evidence="5" id="KW-0560">Oxidoreductase</keyword>
<dbReference type="Gene3D" id="3.50.50.60">
    <property type="entry name" value="FAD/NAD(P)-binding domain"/>
    <property type="match status" value="1"/>
</dbReference>
<dbReference type="PANTHER" id="PTHR11552:SF201">
    <property type="entry name" value="GLUCOSE-METHANOL-CHOLINE OXIDOREDUCTASE N-TERMINAL DOMAIN-CONTAINING PROTEIN"/>
    <property type="match status" value="1"/>
</dbReference>
<dbReference type="GO" id="GO:0050660">
    <property type="term" value="F:flavin adenine dinucleotide binding"/>
    <property type="evidence" value="ECO:0007669"/>
    <property type="project" value="InterPro"/>
</dbReference>
<comment type="similarity">
    <text evidence="2">Belongs to the GMC oxidoreductase family.</text>
</comment>
<evidence type="ECO:0000256" key="3">
    <source>
        <dbReference type="ARBA" id="ARBA00022630"/>
    </source>
</evidence>
<dbReference type="OrthoDB" id="269227at2759"/>
<reference evidence="8" key="1">
    <citation type="journal article" date="2020" name="Stud. Mycol.">
        <title>101 Dothideomycetes genomes: A test case for predicting lifestyles and emergence of pathogens.</title>
        <authorList>
            <person name="Haridas S."/>
            <person name="Albert R."/>
            <person name="Binder M."/>
            <person name="Bloem J."/>
            <person name="LaButti K."/>
            <person name="Salamov A."/>
            <person name="Andreopoulos B."/>
            <person name="Baker S."/>
            <person name="Barry K."/>
            <person name="Bills G."/>
            <person name="Bluhm B."/>
            <person name="Cannon C."/>
            <person name="Castanera R."/>
            <person name="Culley D."/>
            <person name="Daum C."/>
            <person name="Ezra D."/>
            <person name="Gonzalez J."/>
            <person name="Henrissat B."/>
            <person name="Kuo A."/>
            <person name="Liang C."/>
            <person name="Lipzen A."/>
            <person name="Lutzoni F."/>
            <person name="Magnuson J."/>
            <person name="Mondo S."/>
            <person name="Nolan M."/>
            <person name="Ohm R."/>
            <person name="Pangilinan J."/>
            <person name="Park H.-J."/>
            <person name="Ramirez L."/>
            <person name="Alfaro M."/>
            <person name="Sun H."/>
            <person name="Tritt A."/>
            <person name="Yoshinaga Y."/>
            <person name="Zwiers L.-H."/>
            <person name="Turgeon B."/>
            <person name="Goodwin S."/>
            <person name="Spatafora J."/>
            <person name="Crous P."/>
            <person name="Grigoriev I."/>
        </authorList>
    </citation>
    <scope>NUCLEOTIDE SEQUENCE [LARGE SCALE GENOMIC DNA]</scope>
    <source>
        <strain evidence="8">CECT 20119</strain>
    </source>
</reference>
<evidence type="ECO:0000259" key="6">
    <source>
        <dbReference type="Pfam" id="PF05199"/>
    </source>
</evidence>